<reference evidence="1 2" key="1">
    <citation type="submission" date="2019-08" db="EMBL/GenBank/DDBJ databases">
        <title>Whole genome of Aphis craccivora.</title>
        <authorList>
            <person name="Voronova N.V."/>
            <person name="Shulinski R.S."/>
            <person name="Bandarenka Y.V."/>
            <person name="Zhorov D.G."/>
            <person name="Warner D."/>
        </authorList>
    </citation>
    <scope>NUCLEOTIDE SEQUENCE [LARGE SCALE GENOMIC DNA]</scope>
    <source>
        <strain evidence="1">180601</strain>
        <tissue evidence="1">Whole Body</tissue>
    </source>
</reference>
<organism evidence="1 2">
    <name type="scientific">Aphis craccivora</name>
    <name type="common">Cowpea aphid</name>
    <dbReference type="NCBI Taxonomy" id="307492"/>
    <lineage>
        <taxon>Eukaryota</taxon>
        <taxon>Metazoa</taxon>
        <taxon>Ecdysozoa</taxon>
        <taxon>Arthropoda</taxon>
        <taxon>Hexapoda</taxon>
        <taxon>Insecta</taxon>
        <taxon>Pterygota</taxon>
        <taxon>Neoptera</taxon>
        <taxon>Paraneoptera</taxon>
        <taxon>Hemiptera</taxon>
        <taxon>Sternorrhyncha</taxon>
        <taxon>Aphidomorpha</taxon>
        <taxon>Aphidoidea</taxon>
        <taxon>Aphididae</taxon>
        <taxon>Aphidini</taxon>
        <taxon>Aphis</taxon>
        <taxon>Aphis</taxon>
    </lineage>
</organism>
<comment type="caution">
    <text evidence="1">The sequence shown here is derived from an EMBL/GenBank/DDBJ whole genome shotgun (WGS) entry which is preliminary data.</text>
</comment>
<dbReference type="AlphaFoldDB" id="A0A6G0YTP1"/>
<keyword evidence="2" id="KW-1185">Reference proteome</keyword>
<evidence type="ECO:0000313" key="1">
    <source>
        <dbReference type="EMBL" id="KAF0761299.1"/>
    </source>
</evidence>
<dbReference type="OrthoDB" id="10605583at2759"/>
<gene>
    <name evidence="1" type="ORF">FWK35_00008436</name>
</gene>
<name>A0A6G0YTP1_APHCR</name>
<protein>
    <submittedName>
        <fullName evidence="1">Uncharacterized protein</fullName>
    </submittedName>
</protein>
<dbReference type="Proteomes" id="UP000478052">
    <property type="component" value="Unassembled WGS sequence"/>
</dbReference>
<sequence length="186" mass="21063">MYFLLSLRRCNANKISAKSVHLIIIIITIKKIKVLLSLIVINDQIGQQNAQDTYDTLYKNHVNTDYLNYFCSNNNIPKTTTNKTGLNSSIPLIKSEYIFKSKHIKFNKQKNGYNILLCEKKKELNRDYPGPTTMAGDDAVLCVVGVGTGCVCHLPSRDARRRLATFSGSTDNKIKIMNNLILVHHF</sequence>
<accession>A0A6G0YTP1</accession>
<dbReference type="EMBL" id="VUJU01002436">
    <property type="protein sequence ID" value="KAF0761299.1"/>
    <property type="molecule type" value="Genomic_DNA"/>
</dbReference>
<proteinExistence type="predicted"/>
<evidence type="ECO:0000313" key="2">
    <source>
        <dbReference type="Proteomes" id="UP000478052"/>
    </source>
</evidence>